<name>A0A9W4XI92_9PLEO</name>
<dbReference type="InterPro" id="IPR029058">
    <property type="entry name" value="AB_hydrolase_fold"/>
</dbReference>
<dbReference type="GO" id="GO:0004185">
    <property type="term" value="F:serine-type carboxypeptidase activity"/>
    <property type="evidence" value="ECO:0007669"/>
    <property type="project" value="UniProtKB-UniRule"/>
</dbReference>
<evidence type="ECO:0000313" key="17">
    <source>
        <dbReference type="Proteomes" id="UP001152607"/>
    </source>
</evidence>
<evidence type="ECO:0000313" key="16">
    <source>
        <dbReference type="EMBL" id="CAI6332944.1"/>
    </source>
</evidence>
<dbReference type="GO" id="GO:0005886">
    <property type="term" value="C:plasma membrane"/>
    <property type="evidence" value="ECO:0007669"/>
    <property type="project" value="UniProtKB-SubCell"/>
</dbReference>
<dbReference type="InterPro" id="IPR001563">
    <property type="entry name" value="Peptidase_S10"/>
</dbReference>
<protein>
    <recommendedName>
        <fullName evidence="14">Carboxypeptidase</fullName>
        <ecNumber evidence="14">3.4.16.-</ecNumber>
    </recommendedName>
</protein>
<evidence type="ECO:0000256" key="10">
    <source>
        <dbReference type="ARBA" id="ARBA00023026"/>
    </source>
</evidence>
<comment type="function">
    <text evidence="13">Extracellular serine carboxypeptidase that contributes to pathogenicity.</text>
</comment>
<dbReference type="InterPro" id="IPR033124">
    <property type="entry name" value="Ser_caboxypep_his_AS"/>
</dbReference>
<dbReference type="AlphaFoldDB" id="A0A9W4XI92"/>
<keyword evidence="10" id="KW-0843">Virulence</keyword>
<keyword evidence="7 14" id="KW-0645">Protease</keyword>
<keyword evidence="6 14" id="KW-0121">Carboxypeptidase</keyword>
<evidence type="ECO:0000256" key="15">
    <source>
        <dbReference type="SAM" id="Phobius"/>
    </source>
</evidence>
<proteinExistence type="inferred from homology"/>
<evidence type="ECO:0000256" key="7">
    <source>
        <dbReference type="ARBA" id="ARBA00022670"/>
    </source>
</evidence>
<comment type="similarity">
    <text evidence="3 14">Belongs to the peptidase S10 family.</text>
</comment>
<dbReference type="Gene3D" id="3.40.50.1820">
    <property type="entry name" value="alpha/beta hydrolase"/>
    <property type="match status" value="1"/>
</dbReference>
<evidence type="ECO:0000256" key="13">
    <source>
        <dbReference type="ARBA" id="ARBA00037356"/>
    </source>
</evidence>
<evidence type="ECO:0000256" key="1">
    <source>
        <dbReference type="ARBA" id="ARBA00001003"/>
    </source>
</evidence>
<dbReference type="GO" id="GO:0098552">
    <property type="term" value="C:side of membrane"/>
    <property type="evidence" value="ECO:0007669"/>
    <property type="project" value="UniProtKB-KW"/>
</dbReference>
<dbReference type="PRINTS" id="PR00724">
    <property type="entry name" value="CRBOXYPTASEC"/>
</dbReference>
<keyword evidence="15" id="KW-1133">Transmembrane helix</keyword>
<feature type="signal peptide" evidence="14">
    <location>
        <begin position="1"/>
        <end position="19"/>
    </location>
</feature>
<dbReference type="Proteomes" id="UP001152607">
    <property type="component" value="Unassembled WGS sequence"/>
</dbReference>
<evidence type="ECO:0000256" key="2">
    <source>
        <dbReference type="ARBA" id="ARBA00004609"/>
    </source>
</evidence>
<sequence>MVTIFGSWIVPALVGAASTASFPPVITGLTVVNSTKFPGASISYKQTSICETTENVRGFSGYVHLPPAPAESRPYSSHIYFWFFEARKDAKNAPLTVWLQGGPGVPSVVAAVGENGPCSILPDSQTTELNAFSWNEKVNMLYIDQPVQTGFSYDSLTNGTINIIPTPFMYKPDNFSTGVPKTNATFLTGTFSSGNPNAAPNTTIAASKIMYSFMQTWMQEFPEYENRDNKFSIWSESYGGHYAPTYADYFETQSEKIETGKANSPGEVALHLDTLGFINPCVDTDTQVHSYPEFAMNNTYGKQFFTPEQYTFALASAPQCKKMTAECKNIADEKDPNGLGNVAEVNKACFNAFVYCFNTMHDNYPSTRALFDISAPRLPKAFPPVWAAGYFNNATIQQALGVPLNFTGASALNMHSFNKTGDFIRGRQIENLGALLNKGVKVALVFGDRDYQCNWMGGEALSLAIESKLKPRFAHAGYATVHTNAEYVGGLTRQHSKLSFTRVFQAGHEVPYYQPETAYHIFNRVMFDRDVATGEKEVGEDYATVGEKSAWTKSEFREESGKASCYLWDIMETCDSEQTKLIASGKAVVKDCVLVGEVVDWTAVLFGLVVCWLCVWFFIDKKVLLFE</sequence>
<evidence type="ECO:0000256" key="4">
    <source>
        <dbReference type="ARBA" id="ARBA00022475"/>
    </source>
</evidence>
<dbReference type="PROSITE" id="PS00560">
    <property type="entry name" value="CARBOXYPEPT_SER_HIS"/>
    <property type="match status" value="1"/>
</dbReference>
<keyword evidence="11" id="KW-0325">Glycoprotein</keyword>
<dbReference type="Pfam" id="PF00450">
    <property type="entry name" value="Peptidase_S10"/>
    <property type="match status" value="1"/>
</dbReference>
<dbReference type="OrthoDB" id="443318at2759"/>
<keyword evidence="5" id="KW-0336">GPI-anchor</keyword>
<dbReference type="InterPro" id="IPR018202">
    <property type="entry name" value="Ser_caboxypep_ser_AS"/>
</dbReference>
<comment type="caution">
    <text evidence="16">The sequence shown here is derived from an EMBL/GenBank/DDBJ whole genome shotgun (WGS) entry which is preliminary data.</text>
</comment>
<evidence type="ECO:0000256" key="3">
    <source>
        <dbReference type="ARBA" id="ARBA00009431"/>
    </source>
</evidence>
<evidence type="ECO:0000256" key="8">
    <source>
        <dbReference type="ARBA" id="ARBA00022729"/>
    </source>
</evidence>
<dbReference type="EC" id="3.4.16.-" evidence="14"/>
<evidence type="ECO:0000256" key="5">
    <source>
        <dbReference type="ARBA" id="ARBA00022622"/>
    </source>
</evidence>
<keyword evidence="15" id="KW-0472">Membrane</keyword>
<feature type="transmembrane region" description="Helical" evidence="15">
    <location>
        <begin position="601"/>
        <end position="619"/>
    </location>
</feature>
<organism evidence="16 17">
    <name type="scientific">Periconia digitata</name>
    <dbReference type="NCBI Taxonomy" id="1303443"/>
    <lineage>
        <taxon>Eukaryota</taxon>
        <taxon>Fungi</taxon>
        <taxon>Dikarya</taxon>
        <taxon>Ascomycota</taxon>
        <taxon>Pezizomycotina</taxon>
        <taxon>Dothideomycetes</taxon>
        <taxon>Pleosporomycetidae</taxon>
        <taxon>Pleosporales</taxon>
        <taxon>Massarineae</taxon>
        <taxon>Periconiaceae</taxon>
        <taxon>Periconia</taxon>
    </lineage>
</organism>
<dbReference type="SUPFAM" id="SSF53474">
    <property type="entry name" value="alpha/beta-Hydrolases"/>
    <property type="match status" value="1"/>
</dbReference>
<dbReference type="PROSITE" id="PS00131">
    <property type="entry name" value="CARBOXYPEPT_SER_SER"/>
    <property type="match status" value="1"/>
</dbReference>
<evidence type="ECO:0000256" key="6">
    <source>
        <dbReference type="ARBA" id="ARBA00022645"/>
    </source>
</evidence>
<dbReference type="GO" id="GO:0000324">
    <property type="term" value="C:fungal-type vacuole"/>
    <property type="evidence" value="ECO:0007669"/>
    <property type="project" value="TreeGrafter"/>
</dbReference>
<gene>
    <name evidence="16" type="ORF">PDIGIT_LOCUS5977</name>
</gene>
<keyword evidence="17" id="KW-1185">Reference proteome</keyword>
<evidence type="ECO:0000256" key="12">
    <source>
        <dbReference type="ARBA" id="ARBA00023288"/>
    </source>
</evidence>
<evidence type="ECO:0000256" key="9">
    <source>
        <dbReference type="ARBA" id="ARBA00022801"/>
    </source>
</evidence>
<evidence type="ECO:0000256" key="11">
    <source>
        <dbReference type="ARBA" id="ARBA00023180"/>
    </source>
</evidence>
<keyword evidence="8 14" id="KW-0732">Signal</keyword>
<keyword evidence="15" id="KW-0812">Transmembrane</keyword>
<dbReference type="PANTHER" id="PTHR11802:SF189">
    <property type="entry name" value="CARBOXYPEPTIDASE"/>
    <property type="match status" value="1"/>
</dbReference>
<reference evidence="16" key="1">
    <citation type="submission" date="2023-01" db="EMBL/GenBank/DDBJ databases">
        <authorList>
            <person name="Van Ghelder C."/>
            <person name="Rancurel C."/>
        </authorList>
    </citation>
    <scope>NUCLEOTIDE SEQUENCE</scope>
    <source>
        <strain evidence="16">CNCM I-4278</strain>
    </source>
</reference>
<keyword evidence="9 14" id="KW-0378">Hydrolase</keyword>
<evidence type="ECO:0000256" key="14">
    <source>
        <dbReference type="RuleBase" id="RU361156"/>
    </source>
</evidence>
<keyword evidence="12" id="KW-0449">Lipoprotein</keyword>
<dbReference type="EMBL" id="CAOQHR010000004">
    <property type="protein sequence ID" value="CAI6332944.1"/>
    <property type="molecule type" value="Genomic_DNA"/>
</dbReference>
<keyword evidence="4" id="KW-1003">Cell membrane</keyword>
<accession>A0A9W4XI92</accession>
<comment type="subcellular location">
    <subcellularLocation>
        <location evidence="2">Cell membrane</location>
        <topology evidence="2">Lipid-anchor</topology>
        <topology evidence="2">GPI-anchor</topology>
    </subcellularLocation>
</comment>
<feature type="chain" id="PRO_5041014136" description="Carboxypeptidase" evidence="14">
    <location>
        <begin position="20"/>
        <end position="627"/>
    </location>
</feature>
<dbReference type="PANTHER" id="PTHR11802">
    <property type="entry name" value="SERINE PROTEASE FAMILY S10 SERINE CARBOXYPEPTIDASE"/>
    <property type="match status" value="1"/>
</dbReference>
<comment type="catalytic activity">
    <reaction evidence="1">
        <text>Preferential release of a C-terminal arginine or lysine residue.</text>
        <dbReference type="EC" id="3.4.16.6"/>
    </reaction>
</comment>
<dbReference type="GO" id="GO:0006508">
    <property type="term" value="P:proteolysis"/>
    <property type="evidence" value="ECO:0007669"/>
    <property type="project" value="UniProtKB-KW"/>
</dbReference>